<dbReference type="RefSeq" id="WP_324665726.1">
    <property type="nucleotide sequence ID" value="NZ_CP141531.1"/>
</dbReference>
<dbReference type="InterPro" id="IPR013783">
    <property type="entry name" value="Ig-like_fold"/>
</dbReference>
<dbReference type="CDD" id="cd00063">
    <property type="entry name" value="FN3"/>
    <property type="match status" value="1"/>
</dbReference>
<dbReference type="PROSITE" id="PS50853">
    <property type="entry name" value="FN3"/>
    <property type="match status" value="1"/>
</dbReference>
<keyword evidence="1" id="KW-0812">Transmembrane</keyword>
<dbReference type="SUPFAM" id="SSF110296">
    <property type="entry name" value="Oligoxyloglucan reducing end-specific cellobiohydrolase"/>
    <property type="match status" value="1"/>
</dbReference>
<dbReference type="Gene3D" id="2.130.10.10">
    <property type="entry name" value="YVTN repeat-like/Quinoprotein amine dehydrogenase"/>
    <property type="match status" value="2"/>
</dbReference>
<sequence length="1035" mass="108046">MFKTKISKVLGVVLTAAMVLSMFTVATPVAAANQAWSKIALPGSGATGGYVVSTPGTRVDNIGILEWNADKTAVYATAQYDGSAAIFKSTDAGRTWKMLTIPTVTGGIIYDFVASSVNANELYFTDGREIFTSKDGGATWNNLSNVFTWAVANTWTTPPVSGTNLIVTLDIGYAGANKYVFAGTAQFGTVGTGNGVFMCQETAFGMPWSDLAIDTQRPAGSAWNSGCSVWDVVVDPTDFAVKQGVIAVATYNDGVHPVQTVITAKYFGNQWNQTATCDDTQVLVNNTTAITSVVHAELWLPSDFNSSLTSGKFQAWLALQTTGSQGDVYLWYGSANGLTTPKTIDLNVSGLSSQTEITDIDGVGGIADAKLIIGGYSNAAVSTPKVWYSSDRLTFSGNSKRPTGAASTWGLPVATVTVLAMGDYNTSGKALAGTAGYDCGVSYTADFGKTWNTISLMRQAIVSVENIAGSLFVVTNDWAQQSVWRIVNGVTERVFSSTLIGGPFNQLDVQVSPAGDAVFIADIGIGGTATIWRSLDNGQTFAAQVSNISTAGGSIINSWLVSNANTILVGGTNNVYQTSTNGVLWFARACLVGTVTSFAVSTDGSVLVAAGSLGKISKSTDGGVTWSTASAAAPTVSAVSLVTFQNGSNSVVYLTGNSGGVFKYDFAATTPAWSALGATAPVQAFDNDAASAVVNGVGIFSGIASGGNVLYVLDGNVAADPAATPPVVADGLSRFTMVGTTSYAGSVATPGTAVGTKLIGIAAPGANMLYGIFGAELYVYTDKMAVPVANVQITKITTTSLTVTWDALNVDNSNIEVMYYVYITDAATGAKVAYMTTSAFTSDGTTVGTSFKINDLDVDTVYQVSVWAVDPVMSFVGTASVSTQPDRPDYTVNLMPTNGASNVPVNPVFAWDAVSTAVSYDLVLSTDPTFADATKVLATKNLTTNYWAYDGTLSNSASYYWRVRVNTANSTSEWFPAVFTTVKADAAPVEVNNPPDITLEVPQAETPAYIWLIVAVGAVLTIAVIVLIVRTRRVV</sequence>
<evidence type="ECO:0000313" key="5">
    <source>
        <dbReference type="Proteomes" id="UP001327986"/>
    </source>
</evidence>
<feature type="chain" id="PRO_5044254272" evidence="2">
    <location>
        <begin position="32"/>
        <end position="1035"/>
    </location>
</feature>
<keyword evidence="2" id="KW-0732">Signal</keyword>
<reference evidence="4" key="1">
    <citation type="submission" date="2023-12" db="EMBL/GenBank/DDBJ databases">
        <title>Isolation of organohalide respiring bacteria Dehalococcoides mccartyi strain GPTCE1 in groundwater collected near a chemical plant in Suzhou, China.</title>
        <authorList>
            <person name="Liu G."/>
        </authorList>
    </citation>
    <scope>NUCLEOTIDE SEQUENCE</scope>
    <source>
        <strain evidence="4">GPTCE1</strain>
    </source>
</reference>
<evidence type="ECO:0000259" key="3">
    <source>
        <dbReference type="PROSITE" id="PS50853"/>
    </source>
</evidence>
<dbReference type="SMART" id="SM00060">
    <property type="entry name" value="FN3"/>
    <property type="match status" value="1"/>
</dbReference>
<dbReference type="SUPFAM" id="SSF49265">
    <property type="entry name" value="Fibronectin type III"/>
    <property type="match status" value="1"/>
</dbReference>
<gene>
    <name evidence="4" type="ORF">VLL09_06960</name>
</gene>
<protein>
    <submittedName>
        <fullName evidence="4">Fibronectin type III domain-containing protein</fullName>
    </submittedName>
</protein>
<feature type="signal peptide" evidence="2">
    <location>
        <begin position="1"/>
        <end position="31"/>
    </location>
</feature>
<name>A0AB38ZBY1_9CHLR</name>
<evidence type="ECO:0000256" key="2">
    <source>
        <dbReference type="SAM" id="SignalP"/>
    </source>
</evidence>
<dbReference type="Proteomes" id="UP001327986">
    <property type="component" value="Chromosome"/>
</dbReference>
<dbReference type="InterPro" id="IPR015943">
    <property type="entry name" value="WD40/YVTN_repeat-like_dom_sf"/>
</dbReference>
<keyword evidence="1" id="KW-0472">Membrane</keyword>
<dbReference type="AlphaFoldDB" id="A0AB38ZBY1"/>
<feature type="transmembrane region" description="Helical" evidence="1">
    <location>
        <begin position="1008"/>
        <end position="1029"/>
    </location>
</feature>
<dbReference type="InterPro" id="IPR036116">
    <property type="entry name" value="FN3_sf"/>
</dbReference>
<dbReference type="Gene3D" id="2.60.40.10">
    <property type="entry name" value="Immunoglobulins"/>
    <property type="match status" value="2"/>
</dbReference>
<organism evidence="4 5">
    <name type="scientific">Dehalococcoides mccartyi</name>
    <dbReference type="NCBI Taxonomy" id="61435"/>
    <lineage>
        <taxon>Bacteria</taxon>
        <taxon>Bacillati</taxon>
        <taxon>Chloroflexota</taxon>
        <taxon>Dehalococcoidia</taxon>
        <taxon>Dehalococcoidales</taxon>
        <taxon>Dehalococcoidaceae</taxon>
        <taxon>Dehalococcoides</taxon>
    </lineage>
</organism>
<feature type="domain" description="Fibronectin type-III" evidence="3">
    <location>
        <begin position="787"/>
        <end position="886"/>
    </location>
</feature>
<keyword evidence="1" id="KW-1133">Transmembrane helix</keyword>
<proteinExistence type="predicted"/>
<dbReference type="Pfam" id="PF00041">
    <property type="entry name" value="fn3"/>
    <property type="match status" value="1"/>
</dbReference>
<evidence type="ECO:0000313" key="4">
    <source>
        <dbReference type="EMBL" id="WRO08098.1"/>
    </source>
</evidence>
<evidence type="ECO:0000256" key="1">
    <source>
        <dbReference type="SAM" id="Phobius"/>
    </source>
</evidence>
<accession>A0AB38ZBY1</accession>
<dbReference type="InterPro" id="IPR003961">
    <property type="entry name" value="FN3_dom"/>
</dbReference>
<dbReference type="EMBL" id="CP141531">
    <property type="protein sequence ID" value="WRO08098.1"/>
    <property type="molecule type" value="Genomic_DNA"/>
</dbReference>